<dbReference type="Proteomes" id="UP000694888">
    <property type="component" value="Unplaced"/>
</dbReference>
<evidence type="ECO:0000256" key="2">
    <source>
        <dbReference type="ARBA" id="ARBA00022692"/>
    </source>
</evidence>
<dbReference type="PROSITE" id="PS50262">
    <property type="entry name" value="G_PROTEIN_RECEP_F1_2"/>
    <property type="match status" value="1"/>
</dbReference>
<dbReference type="RefSeq" id="XP_035826934.1">
    <property type="nucleotide sequence ID" value="XM_035971041.1"/>
</dbReference>
<dbReference type="SUPFAM" id="SSF81321">
    <property type="entry name" value="Family A G protein-coupled receptor-like"/>
    <property type="match status" value="1"/>
</dbReference>
<comment type="subcellular location">
    <subcellularLocation>
        <location evidence="1">Membrane</location>
    </subcellularLocation>
</comment>
<dbReference type="PANTHER" id="PTHR46641">
    <property type="entry name" value="FMRFAMIDE RECEPTOR-RELATED"/>
    <property type="match status" value="1"/>
</dbReference>
<keyword evidence="7" id="KW-1185">Reference proteome</keyword>
<reference evidence="8" key="1">
    <citation type="submission" date="2025-08" db="UniProtKB">
        <authorList>
            <consortium name="RefSeq"/>
        </authorList>
    </citation>
    <scope>IDENTIFICATION</scope>
</reference>
<feature type="transmembrane region" description="Helical" evidence="5">
    <location>
        <begin position="147"/>
        <end position="173"/>
    </location>
</feature>
<accession>A0ABM1VWZ2</accession>
<feature type="transmembrane region" description="Helical" evidence="5">
    <location>
        <begin position="194"/>
        <end position="214"/>
    </location>
</feature>
<dbReference type="InterPro" id="IPR017452">
    <property type="entry name" value="GPCR_Rhodpsn_7TM"/>
</dbReference>
<keyword evidence="4 5" id="KW-0472">Membrane</keyword>
<dbReference type="PRINTS" id="PR00237">
    <property type="entry name" value="GPCRRHODOPSN"/>
</dbReference>
<organism evidence="7 8">
    <name type="scientific">Aplysia californica</name>
    <name type="common">California sea hare</name>
    <dbReference type="NCBI Taxonomy" id="6500"/>
    <lineage>
        <taxon>Eukaryota</taxon>
        <taxon>Metazoa</taxon>
        <taxon>Spiralia</taxon>
        <taxon>Lophotrochozoa</taxon>
        <taxon>Mollusca</taxon>
        <taxon>Gastropoda</taxon>
        <taxon>Heterobranchia</taxon>
        <taxon>Euthyneura</taxon>
        <taxon>Tectipleura</taxon>
        <taxon>Aplysiida</taxon>
        <taxon>Aplysioidea</taxon>
        <taxon>Aplysiidae</taxon>
        <taxon>Aplysia</taxon>
    </lineage>
</organism>
<evidence type="ECO:0000256" key="1">
    <source>
        <dbReference type="ARBA" id="ARBA00004370"/>
    </source>
</evidence>
<keyword evidence="2 5" id="KW-0812">Transmembrane</keyword>
<evidence type="ECO:0000313" key="7">
    <source>
        <dbReference type="Proteomes" id="UP000694888"/>
    </source>
</evidence>
<name>A0ABM1VWZ2_APLCA</name>
<dbReference type="GeneID" id="118478096"/>
<keyword evidence="3 5" id="KW-1133">Transmembrane helix</keyword>
<feature type="transmembrane region" description="Helical" evidence="5">
    <location>
        <begin position="307"/>
        <end position="333"/>
    </location>
</feature>
<dbReference type="PANTHER" id="PTHR46641:SF2">
    <property type="entry name" value="FMRFAMIDE RECEPTOR"/>
    <property type="match status" value="1"/>
</dbReference>
<dbReference type="InterPro" id="IPR000276">
    <property type="entry name" value="GPCR_Rhodpsn"/>
</dbReference>
<evidence type="ECO:0000313" key="8">
    <source>
        <dbReference type="RefSeq" id="XP_035826934.1"/>
    </source>
</evidence>
<evidence type="ECO:0000256" key="3">
    <source>
        <dbReference type="ARBA" id="ARBA00022989"/>
    </source>
</evidence>
<feature type="domain" description="G-protein coupled receptors family 1 profile" evidence="6">
    <location>
        <begin position="95"/>
        <end position="370"/>
    </location>
</feature>
<evidence type="ECO:0000256" key="5">
    <source>
        <dbReference type="SAM" id="Phobius"/>
    </source>
</evidence>
<sequence length="395" mass="43952">MASFQARIKRAHFQVVLWQAAGEPSPPELDPVEYVMNITAPAASVIWELATSTSDPATQVTRAQDRNIVSVHQYQVTKWTLVALQVAVCTFGLVTNVINVAVFIKMGVAESATSISFFSLAVSDLAFVVAYFIFILLTIHGHFSSNFAYNVIAVFVFTLPYSLSSAITAYLSLQKMFCVAIPLKFRNVFTLQRTVIVLVFMSAVITACFVPMFATMYPVEFQNSVTNSSMVILAYRPGGPKLRRAFEISIQYLLPLSAQVIVIVCLVILMTKLKQASRFRHSNLTKTTESDSANSGSFRLSGKELQAVKAVTVVAGMFVTCNLPPVCVTMATIIEPRYHDTSLYFRLYNAITFARYTLMTFCSSLNLLVYVKFNTNFRQTLANMFSSRADTNAWE</sequence>
<feature type="transmembrane region" description="Helical" evidence="5">
    <location>
        <begin position="250"/>
        <end position="270"/>
    </location>
</feature>
<evidence type="ECO:0000259" key="6">
    <source>
        <dbReference type="PROSITE" id="PS50262"/>
    </source>
</evidence>
<dbReference type="InterPro" id="IPR052954">
    <property type="entry name" value="GPCR-Ligand_Int"/>
</dbReference>
<protein>
    <submittedName>
        <fullName evidence="8">Uncharacterized protein LOC118478096</fullName>
    </submittedName>
</protein>
<gene>
    <name evidence="8" type="primary">LOC118478096</name>
</gene>
<feature type="transmembrane region" description="Helical" evidence="5">
    <location>
        <begin position="353"/>
        <end position="371"/>
    </location>
</feature>
<proteinExistence type="predicted"/>
<dbReference type="Gene3D" id="1.20.1070.10">
    <property type="entry name" value="Rhodopsin 7-helix transmembrane proteins"/>
    <property type="match status" value="1"/>
</dbReference>
<feature type="transmembrane region" description="Helical" evidence="5">
    <location>
        <begin position="82"/>
        <end position="104"/>
    </location>
</feature>
<evidence type="ECO:0000256" key="4">
    <source>
        <dbReference type="ARBA" id="ARBA00023136"/>
    </source>
</evidence>
<feature type="transmembrane region" description="Helical" evidence="5">
    <location>
        <begin position="116"/>
        <end position="141"/>
    </location>
</feature>